<feature type="DNA-binding region" description="H-T-H motif" evidence="4">
    <location>
        <begin position="30"/>
        <end position="49"/>
    </location>
</feature>
<accession>A0A367ZRS2</accession>
<dbReference type="PANTHER" id="PTHR30055:SF234">
    <property type="entry name" value="HTH-TYPE TRANSCRIPTIONAL REGULATOR BETI"/>
    <property type="match status" value="1"/>
</dbReference>
<name>A0A367ZRS2_9BACT</name>
<evidence type="ECO:0000256" key="4">
    <source>
        <dbReference type="PROSITE-ProRule" id="PRU00335"/>
    </source>
</evidence>
<gene>
    <name evidence="6" type="ORF">OZSIB_2722</name>
</gene>
<dbReference type="PROSITE" id="PS50977">
    <property type="entry name" value="HTH_TETR_2"/>
    <property type="match status" value="1"/>
</dbReference>
<keyword evidence="2 4" id="KW-0238">DNA-binding</keyword>
<evidence type="ECO:0000256" key="1">
    <source>
        <dbReference type="ARBA" id="ARBA00023015"/>
    </source>
</evidence>
<comment type="caution">
    <text evidence="6">The sequence shown here is derived from an EMBL/GenBank/DDBJ whole genome shotgun (WGS) entry which is preliminary data.</text>
</comment>
<evidence type="ECO:0000259" key="5">
    <source>
        <dbReference type="PROSITE" id="PS50977"/>
    </source>
</evidence>
<keyword evidence="1" id="KW-0805">Transcription regulation</keyword>
<dbReference type="InterPro" id="IPR023772">
    <property type="entry name" value="DNA-bd_HTH_TetR-type_CS"/>
</dbReference>
<feature type="domain" description="HTH tetR-type" evidence="5">
    <location>
        <begin position="7"/>
        <end position="67"/>
    </location>
</feature>
<evidence type="ECO:0000256" key="3">
    <source>
        <dbReference type="ARBA" id="ARBA00023163"/>
    </source>
</evidence>
<dbReference type="Pfam" id="PF00440">
    <property type="entry name" value="TetR_N"/>
    <property type="match status" value="1"/>
</dbReference>
<dbReference type="SUPFAM" id="SSF46689">
    <property type="entry name" value="Homeodomain-like"/>
    <property type="match status" value="1"/>
</dbReference>
<organism evidence="6 7">
    <name type="scientific">Candidatus Ozemobacter sibiricus</name>
    <dbReference type="NCBI Taxonomy" id="2268124"/>
    <lineage>
        <taxon>Bacteria</taxon>
        <taxon>Candidatus Ozemobacteria</taxon>
        <taxon>Candidatus Ozemobacterales</taxon>
        <taxon>Candidatus Ozemobacteraceae</taxon>
        <taxon>Candidatus Ozemobacter</taxon>
    </lineage>
</organism>
<dbReference type="AlphaFoldDB" id="A0A367ZRS2"/>
<dbReference type="PROSITE" id="PS01081">
    <property type="entry name" value="HTH_TETR_1"/>
    <property type="match status" value="1"/>
</dbReference>
<dbReference type="GO" id="GO:0003700">
    <property type="term" value="F:DNA-binding transcription factor activity"/>
    <property type="evidence" value="ECO:0007669"/>
    <property type="project" value="TreeGrafter"/>
</dbReference>
<dbReference type="InterPro" id="IPR050109">
    <property type="entry name" value="HTH-type_TetR-like_transc_reg"/>
</dbReference>
<proteinExistence type="predicted"/>
<reference evidence="6 7" key="1">
    <citation type="submission" date="2018-05" db="EMBL/GenBank/DDBJ databases">
        <title>A metagenomic window into the 2 km-deep terrestrial subsurface aquifer revealed taxonomically and functionally diverse microbial community comprising novel uncultured bacterial lineages.</title>
        <authorList>
            <person name="Kadnikov V.V."/>
            <person name="Mardanov A.V."/>
            <person name="Beletsky A.V."/>
            <person name="Banks D."/>
            <person name="Pimenov N.V."/>
            <person name="Frank Y.A."/>
            <person name="Karnachuk O.V."/>
            <person name="Ravin N.V."/>
        </authorList>
    </citation>
    <scope>NUCLEOTIDE SEQUENCE [LARGE SCALE GENOMIC DNA]</scope>
    <source>
        <strain evidence="6">BY5</strain>
    </source>
</reference>
<dbReference type="InterPro" id="IPR009057">
    <property type="entry name" value="Homeodomain-like_sf"/>
</dbReference>
<evidence type="ECO:0000256" key="2">
    <source>
        <dbReference type="ARBA" id="ARBA00023125"/>
    </source>
</evidence>
<dbReference type="Gene3D" id="1.10.10.60">
    <property type="entry name" value="Homeodomain-like"/>
    <property type="match status" value="1"/>
</dbReference>
<dbReference type="EMBL" id="QOQW01000004">
    <property type="protein sequence ID" value="RCK80834.1"/>
    <property type="molecule type" value="Genomic_DNA"/>
</dbReference>
<dbReference type="SUPFAM" id="SSF48498">
    <property type="entry name" value="Tetracyclin repressor-like, C-terminal domain"/>
    <property type="match status" value="1"/>
</dbReference>
<dbReference type="InterPro" id="IPR036271">
    <property type="entry name" value="Tet_transcr_reg_TetR-rel_C_sf"/>
</dbReference>
<keyword evidence="3" id="KW-0804">Transcription</keyword>
<dbReference type="PANTHER" id="PTHR30055">
    <property type="entry name" value="HTH-TYPE TRANSCRIPTIONAL REGULATOR RUTR"/>
    <property type="match status" value="1"/>
</dbReference>
<dbReference type="GO" id="GO:0000976">
    <property type="term" value="F:transcription cis-regulatory region binding"/>
    <property type="evidence" value="ECO:0007669"/>
    <property type="project" value="TreeGrafter"/>
</dbReference>
<evidence type="ECO:0000313" key="7">
    <source>
        <dbReference type="Proteomes" id="UP000252355"/>
    </source>
</evidence>
<dbReference type="Gene3D" id="1.10.357.10">
    <property type="entry name" value="Tetracycline Repressor, domain 2"/>
    <property type="match status" value="1"/>
</dbReference>
<dbReference type="InterPro" id="IPR001647">
    <property type="entry name" value="HTH_TetR"/>
</dbReference>
<dbReference type="PRINTS" id="PR00455">
    <property type="entry name" value="HTHTETR"/>
</dbReference>
<sequence>MPTPRQIERRQRVLRISRELFAQQGYQETTLDQIAKQARIGKGIIYRYFGNKEDLLVAVFADSIEQIQNAGKAYPPVIDGDPGARVRYIFENYLRQIEDQREIFSFFGKILLGLPSTPWGQGLRKDFLTRYLEIALRRKDELHAMMQAGVANPMDPEKLLFLILGAMHGAIGWWIHRGCPPGLVDEAEALTQFVLHGILTPEGKAATAVQPRLPKSRK</sequence>
<dbReference type="Proteomes" id="UP000252355">
    <property type="component" value="Unassembled WGS sequence"/>
</dbReference>
<protein>
    <submittedName>
        <fullName evidence="6">Transcriptional regulator, TetR family</fullName>
    </submittedName>
</protein>
<evidence type="ECO:0000313" key="6">
    <source>
        <dbReference type="EMBL" id="RCK80834.1"/>
    </source>
</evidence>